<dbReference type="EMBL" id="SJFN01000032">
    <property type="protein sequence ID" value="TBW34602.1"/>
    <property type="molecule type" value="Genomic_DNA"/>
</dbReference>
<gene>
    <name evidence="3" type="ORF">EYW49_17795</name>
</gene>
<dbReference type="RefSeq" id="WP_131310979.1">
    <property type="nucleotide sequence ID" value="NZ_SJFN01000032.1"/>
</dbReference>
<feature type="repeat" description="TPR" evidence="1">
    <location>
        <begin position="154"/>
        <end position="187"/>
    </location>
</feature>
<keyword evidence="4" id="KW-1185">Reference proteome</keyword>
<dbReference type="InterPro" id="IPR011990">
    <property type="entry name" value="TPR-like_helical_dom_sf"/>
</dbReference>
<feature type="repeat" description="TPR" evidence="1">
    <location>
        <begin position="188"/>
        <end position="221"/>
    </location>
</feature>
<dbReference type="PROSITE" id="PS50005">
    <property type="entry name" value="TPR"/>
    <property type="match status" value="2"/>
</dbReference>
<evidence type="ECO:0000256" key="1">
    <source>
        <dbReference type="PROSITE-ProRule" id="PRU00339"/>
    </source>
</evidence>
<dbReference type="SMART" id="SM00028">
    <property type="entry name" value="TPR"/>
    <property type="match status" value="2"/>
</dbReference>
<dbReference type="Proteomes" id="UP000292781">
    <property type="component" value="Unassembled WGS sequence"/>
</dbReference>
<dbReference type="InterPro" id="IPR019734">
    <property type="entry name" value="TPR_rpt"/>
</dbReference>
<sequence length="270" mass="29482">MTGLAKALAALALLLAGDVAASACDCAIPLDRERAVLSNFREVDLVAKGRWVRPPKLPKVDGRSVGHAEYRIEESWKGAPVGTVIQVEFTLSEDPAADCTHGKPKETEFFLVPVPKPGTYRLTPGCSYHPTQALLDIIHEERSRREEAAKDGDAAALTELGQFYRRYGFRGEAIQTFQRLLAMDPADPWAMRALGDAYLAADRIREAIEMLERATMPAPMDGKNAILFAHAKGLSRRVSAGSASSPGARDALSLSKKDFRETEFLDLTLS</sequence>
<keyword evidence="2" id="KW-0732">Signal</keyword>
<evidence type="ECO:0000313" key="4">
    <source>
        <dbReference type="Proteomes" id="UP000292781"/>
    </source>
</evidence>
<evidence type="ECO:0000256" key="2">
    <source>
        <dbReference type="SAM" id="SignalP"/>
    </source>
</evidence>
<name>A0A4Q9VHI2_9HYPH</name>
<accession>A0A4Q9VHI2</accession>
<dbReference type="SUPFAM" id="SSF48452">
    <property type="entry name" value="TPR-like"/>
    <property type="match status" value="1"/>
</dbReference>
<dbReference type="Pfam" id="PF14559">
    <property type="entry name" value="TPR_19"/>
    <property type="match status" value="1"/>
</dbReference>
<organism evidence="3 4">
    <name type="scientific">Siculibacillus lacustris</name>
    <dbReference type="NCBI Taxonomy" id="1549641"/>
    <lineage>
        <taxon>Bacteria</taxon>
        <taxon>Pseudomonadati</taxon>
        <taxon>Pseudomonadota</taxon>
        <taxon>Alphaproteobacteria</taxon>
        <taxon>Hyphomicrobiales</taxon>
        <taxon>Ancalomicrobiaceae</taxon>
        <taxon>Siculibacillus</taxon>
    </lineage>
</organism>
<dbReference type="OrthoDB" id="9815900at2"/>
<dbReference type="AlphaFoldDB" id="A0A4Q9VHI2"/>
<comment type="caution">
    <text evidence="3">The sequence shown here is derived from an EMBL/GenBank/DDBJ whole genome shotgun (WGS) entry which is preliminary data.</text>
</comment>
<feature type="chain" id="PRO_5020464859" evidence="2">
    <location>
        <begin position="24"/>
        <end position="270"/>
    </location>
</feature>
<evidence type="ECO:0000313" key="3">
    <source>
        <dbReference type="EMBL" id="TBW34602.1"/>
    </source>
</evidence>
<reference evidence="3 4" key="1">
    <citation type="submission" date="2019-02" db="EMBL/GenBank/DDBJ databases">
        <title>Siculibacillus lacustris gen. nov., sp. nov., a new rosette-forming bacterium isolated from a freshwater crater lake (Lake St. Ana, Romania).</title>
        <authorList>
            <person name="Felfoldi T."/>
            <person name="Marton Z."/>
            <person name="Szabo A."/>
            <person name="Mentes A."/>
            <person name="Boka K."/>
            <person name="Marialigeti K."/>
            <person name="Mathe I."/>
            <person name="Koncz M."/>
            <person name="Schumann P."/>
            <person name="Toth E."/>
        </authorList>
    </citation>
    <scope>NUCLEOTIDE SEQUENCE [LARGE SCALE GENOMIC DNA]</scope>
    <source>
        <strain evidence="3 4">SA-279</strain>
    </source>
</reference>
<keyword evidence="1" id="KW-0802">TPR repeat</keyword>
<dbReference type="Gene3D" id="1.25.40.10">
    <property type="entry name" value="Tetratricopeptide repeat domain"/>
    <property type="match status" value="1"/>
</dbReference>
<feature type="signal peptide" evidence="2">
    <location>
        <begin position="1"/>
        <end position="23"/>
    </location>
</feature>
<protein>
    <submittedName>
        <fullName evidence="3">Tetratricopeptide repeat protein</fullName>
    </submittedName>
</protein>
<proteinExistence type="predicted"/>